<dbReference type="GeneID" id="27667761"/>
<sequence length="85" mass="9505">MALVRYPLWHTISQFLDADGLAARESRSTTTRLEEVTAGEMAVACPLEYVVWSCSRPLCGLCNVELQVLRFSVLAVCHLSFVMLE</sequence>
<name>A0A0F2LTU2_SPOSC</name>
<reference evidence="1 2" key="1">
    <citation type="journal article" date="2014" name="BMC Genomics">
        <title>Comparative genomics of the major fungal agents of human and animal Sporotrichosis: Sporothrix schenckii and Sporothrix brasiliensis.</title>
        <authorList>
            <person name="Teixeira M.M."/>
            <person name="de Almeida L.G."/>
            <person name="Kubitschek-Barreira P."/>
            <person name="Alves F.L."/>
            <person name="Kioshima E.S."/>
            <person name="Abadio A.K."/>
            <person name="Fernandes L."/>
            <person name="Derengowski L.S."/>
            <person name="Ferreira K.S."/>
            <person name="Souza R.C."/>
            <person name="Ruiz J.C."/>
            <person name="de Andrade N.C."/>
            <person name="Paes H.C."/>
            <person name="Nicola A.M."/>
            <person name="Albuquerque P."/>
            <person name="Gerber A.L."/>
            <person name="Martins V.P."/>
            <person name="Peconick L.D."/>
            <person name="Neto A.V."/>
            <person name="Chaucanez C.B."/>
            <person name="Silva P.A."/>
            <person name="Cunha O.L."/>
            <person name="de Oliveira F.F."/>
            <person name="dos Santos T.C."/>
            <person name="Barros A.L."/>
            <person name="Soares M.A."/>
            <person name="de Oliveira L.M."/>
            <person name="Marini M.M."/>
            <person name="Villalobos-Duno H."/>
            <person name="Cunha M.M."/>
            <person name="de Hoog S."/>
            <person name="da Silveira J.F."/>
            <person name="Henrissat B."/>
            <person name="Nino-Vega G.A."/>
            <person name="Cisalpino P.S."/>
            <person name="Mora-Montes H.M."/>
            <person name="Almeida S.R."/>
            <person name="Stajich J.E."/>
            <person name="Lopes-Bezerra L.M."/>
            <person name="Vasconcelos A.T."/>
            <person name="Felipe M.S."/>
        </authorList>
    </citation>
    <scope>NUCLEOTIDE SEQUENCE [LARGE SCALE GENOMIC DNA]</scope>
    <source>
        <strain evidence="1 2">1099-18</strain>
    </source>
</reference>
<comment type="caution">
    <text evidence="1">The sequence shown here is derived from an EMBL/GenBank/DDBJ whole genome shotgun (WGS) entry which is preliminary data.</text>
</comment>
<evidence type="ECO:0000313" key="1">
    <source>
        <dbReference type="EMBL" id="KJR80274.1"/>
    </source>
</evidence>
<dbReference type="RefSeq" id="XP_016582950.1">
    <property type="nucleotide sequence ID" value="XM_016732484.1"/>
</dbReference>
<accession>A0A0F2LTU2</accession>
<organism evidence="1 2">
    <name type="scientific">Sporothrix schenckii 1099-18</name>
    <dbReference type="NCBI Taxonomy" id="1397361"/>
    <lineage>
        <taxon>Eukaryota</taxon>
        <taxon>Fungi</taxon>
        <taxon>Dikarya</taxon>
        <taxon>Ascomycota</taxon>
        <taxon>Pezizomycotina</taxon>
        <taxon>Sordariomycetes</taxon>
        <taxon>Sordariomycetidae</taxon>
        <taxon>Ophiostomatales</taxon>
        <taxon>Ophiostomataceae</taxon>
        <taxon>Sporothrix</taxon>
    </lineage>
</organism>
<proteinExistence type="predicted"/>
<gene>
    <name evidence="1" type="ORF">SPSK_05747</name>
</gene>
<reference evidence="1 2" key="2">
    <citation type="journal article" date="2015" name="Eukaryot. Cell">
        <title>Asexual propagation of a virulent clone complex in a human and feline outbreak of sporotrichosis.</title>
        <authorList>
            <person name="Teixeira Mde M."/>
            <person name="Rodrigues A.M."/>
            <person name="Tsui C.K."/>
            <person name="de Almeida L.G."/>
            <person name="Van Diepeningen A.D."/>
            <person name="van den Ende B.G."/>
            <person name="Fernandes G.F."/>
            <person name="Kano R."/>
            <person name="Hamelin R.C."/>
            <person name="Lopes-Bezerra L.M."/>
            <person name="Vasconcelos A.T."/>
            <person name="de Hoog S."/>
            <person name="de Camargo Z.P."/>
            <person name="Felipe M.S."/>
        </authorList>
    </citation>
    <scope>NUCLEOTIDE SEQUENCE [LARGE SCALE GENOMIC DNA]</scope>
    <source>
        <strain evidence="1 2">1099-18</strain>
    </source>
</reference>
<evidence type="ECO:0000313" key="2">
    <source>
        <dbReference type="Proteomes" id="UP000033710"/>
    </source>
</evidence>
<dbReference type="KEGG" id="ssck:SPSK_05747"/>
<protein>
    <submittedName>
        <fullName evidence="1">Uncharacterized protein</fullName>
    </submittedName>
</protein>
<dbReference type="Proteomes" id="UP000033710">
    <property type="component" value="Unassembled WGS sequence"/>
</dbReference>
<dbReference type="AlphaFoldDB" id="A0A0F2LTU2"/>
<dbReference type="VEuPathDB" id="FungiDB:SPSK_05747"/>
<dbReference type="EMBL" id="AXCR01000012">
    <property type="protein sequence ID" value="KJR80274.1"/>
    <property type="molecule type" value="Genomic_DNA"/>
</dbReference>